<feature type="compositionally biased region" description="Basic and acidic residues" evidence="1">
    <location>
        <begin position="79"/>
        <end position="100"/>
    </location>
</feature>
<sequence>MKRDRDRDRDRDRGHDRSDRLSISKDDRMRRDGYNMGHYSGSREDDHWLPRDGRDMRDGRFGDHKRDRFDPYGRMSSGYHRDRDRDRDRSMHMNDKRSDYYRYSSGPPNYGYGPSGYGSSSGGGGYPPTDMASSHFRSRGYAGDGYSNDWRPNKDYRRDYDRRPPPPNANS</sequence>
<protein>
    <submittedName>
        <fullName evidence="3 4">Serine/threonine-protein kinase fray2-like isoform X2</fullName>
    </submittedName>
</protein>
<feature type="compositionally biased region" description="Low complexity" evidence="1">
    <location>
        <begin position="101"/>
        <end position="112"/>
    </location>
</feature>
<evidence type="ECO:0000313" key="2">
    <source>
        <dbReference type="Proteomes" id="UP000504618"/>
    </source>
</evidence>
<keyword evidence="2" id="KW-1185">Reference proteome</keyword>
<dbReference type="RefSeq" id="XP_024869054.1">
    <property type="nucleotide sequence ID" value="XM_025013286.1"/>
</dbReference>
<feature type="region of interest" description="Disordered" evidence="1">
    <location>
        <begin position="1"/>
        <end position="171"/>
    </location>
</feature>
<dbReference type="AlphaFoldDB" id="A0A6J1PHJ3"/>
<proteinExistence type="predicted"/>
<dbReference type="Proteomes" id="UP000504618">
    <property type="component" value="Unplaced"/>
</dbReference>
<feature type="compositionally biased region" description="Gly residues" evidence="1">
    <location>
        <begin position="113"/>
        <end position="126"/>
    </location>
</feature>
<evidence type="ECO:0000256" key="1">
    <source>
        <dbReference type="SAM" id="MobiDB-lite"/>
    </source>
</evidence>
<feature type="compositionally biased region" description="Basic and acidic residues" evidence="1">
    <location>
        <begin position="41"/>
        <end position="71"/>
    </location>
</feature>
<feature type="compositionally biased region" description="Basic and acidic residues" evidence="1">
    <location>
        <begin position="151"/>
        <end position="164"/>
    </location>
</feature>
<dbReference type="RefSeq" id="XP_024886447.1">
    <property type="nucleotide sequence ID" value="XM_025030679.1"/>
</dbReference>
<dbReference type="GeneID" id="112452862"/>
<evidence type="ECO:0000313" key="4">
    <source>
        <dbReference type="RefSeq" id="XP_024886447.1"/>
    </source>
</evidence>
<evidence type="ECO:0000313" key="3">
    <source>
        <dbReference type="RefSeq" id="XP_024869054.1"/>
    </source>
</evidence>
<name>A0A6J1PHJ3_9HYME</name>
<accession>A0A6J1PHJ3</accession>
<reference evidence="3 4" key="1">
    <citation type="submission" date="2025-04" db="UniProtKB">
        <authorList>
            <consortium name="RefSeq"/>
        </authorList>
    </citation>
    <scope>IDENTIFICATION</scope>
    <source>
        <tissue evidence="3 4">Whole body</tissue>
    </source>
</reference>
<feature type="compositionally biased region" description="Basic and acidic residues" evidence="1">
    <location>
        <begin position="1"/>
        <end position="33"/>
    </location>
</feature>
<organism evidence="2 3">
    <name type="scientific">Temnothorax curvispinosus</name>
    <dbReference type="NCBI Taxonomy" id="300111"/>
    <lineage>
        <taxon>Eukaryota</taxon>
        <taxon>Metazoa</taxon>
        <taxon>Ecdysozoa</taxon>
        <taxon>Arthropoda</taxon>
        <taxon>Hexapoda</taxon>
        <taxon>Insecta</taxon>
        <taxon>Pterygota</taxon>
        <taxon>Neoptera</taxon>
        <taxon>Endopterygota</taxon>
        <taxon>Hymenoptera</taxon>
        <taxon>Apocrita</taxon>
        <taxon>Aculeata</taxon>
        <taxon>Formicoidea</taxon>
        <taxon>Formicidae</taxon>
        <taxon>Myrmicinae</taxon>
        <taxon>Temnothorax</taxon>
    </lineage>
</organism>
<gene>
    <name evidence="3" type="primary">LOC112452862</name>
    <name evidence="4" type="synonym">LOC112463943</name>
</gene>